<proteinExistence type="predicted"/>
<evidence type="ECO:0000313" key="1">
    <source>
        <dbReference type="EMBL" id="MBX20437.1"/>
    </source>
</evidence>
<dbReference type="EMBL" id="GGEC01039953">
    <property type="protein sequence ID" value="MBX20437.1"/>
    <property type="molecule type" value="Transcribed_RNA"/>
</dbReference>
<sequence length="76" mass="8592">MKICIRAISFHRNNLQIASKIASIQAGNWKSISISCHCYSISCSKVRMLIQWIFGSAVEIRKNFGKATSRYTTPLI</sequence>
<name>A0A2P2LR38_RHIMU</name>
<reference evidence="1" key="1">
    <citation type="submission" date="2018-02" db="EMBL/GenBank/DDBJ databases">
        <title>Rhizophora mucronata_Transcriptome.</title>
        <authorList>
            <person name="Meera S.P."/>
            <person name="Sreeshan A."/>
            <person name="Augustine A."/>
        </authorList>
    </citation>
    <scope>NUCLEOTIDE SEQUENCE</scope>
    <source>
        <tissue evidence="1">Leaf</tissue>
    </source>
</reference>
<accession>A0A2P2LR38</accession>
<protein>
    <submittedName>
        <fullName evidence="1">Uncharacterized protein</fullName>
    </submittedName>
</protein>
<dbReference type="AlphaFoldDB" id="A0A2P2LR38"/>
<organism evidence="1">
    <name type="scientific">Rhizophora mucronata</name>
    <name type="common">Asiatic mangrove</name>
    <dbReference type="NCBI Taxonomy" id="61149"/>
    <lineage>
        <taxon>Eukaryota</taxon>
        <taxon>Viridiplantae</taxon>
        <taxon>Streptophyta</taxon>
        <taxon>Embryophyta</taxon>
        <taxon>Tracheophyta</taxon>
        <taxon>Spermatophyta</taxon>
        <taxon>Magnoliopsida</taxon>
        <taxon>eudicotyledons</taxon>
        <taxon>Gunneridae</taxon>
        <taxon>Pentapetalae</taxon>
        <taxon>rosids</taxon>
        <taxon>fabids</taxon>
        <taxon>Malpighiales</taxon>
        <taxon>Rhizophoraceae</taxon>
        <taxon>Rhizophora</taxon>
    </lineage>
</organism>